<accession>A0ABT3G9R2</accession>
<dbReference type="RefSeq" id="WP_264516173.1">
    <property type="nucleotide sequence ID" value="NZ_JAPDDR010000016.1"/>
</dbReference>
<dbReference type="PROSITE" id="PS51257">
    <property type="entry name" value="PROKAR_LIPOPROTEIN"/>
    <property type="match status" value="1"/>
</dbReference>
<reference evidence="1" key="1">
    <citation type="submission" date="2022-10" db="EMBL/GenBank/DDBJ databases">
        <title>Luteolibacter sp. GHJ8, whole genome shotgun sequencing project.</title>
        <authorList>
            <person name="Zhao G."/>
            <person name="Shen L."/>
        </authorList>
    </citation>
    <scope>NUCLEOTIDE SEQUENCE</scope>
    <source>
        <strain evidence="1">GHJ8</strain>
    </source>
</reference>
<evidence type="ECO:0000313" key="2">
    <source>
        <dbReference type="Proteomes" id="UP001165653"/>
    </source>
</evidence>
<sequence length="251" mass="27659">MNIFWRILPVLLAVLVGSSCGERGSTAGTSASPADTKAFKIEGEWEPVDGTSNGEAPPPGYFDDMVFEFRAGKMRLNGSSAVDYSIDASTTPARIDIKNSLNQVGILKLEGDRLHLCTGVGGRRPKEFKTAAGSNETYLVLKRKEKPGEFLPVDLKVGGIYAKESDDGKYSLLKVLRVEDDIVHIRFYEDRFDKIPLGVVTKDLKVLTSHAPLERKAFLEAERDLVAIEAVSEDELGGYRLYQKAMEEGTR</sequence>
<protein>
    <submittedName>
        <fullName evidence="1">TIGR03067 domain-containing protein</fullName>
    </submittedName>
</protein>
<dbReference type="NCBIfam" id="TIGR03067">
    <property type="entry name" value="Planc_TIGR03067"/>
    <property type="match status" value="1"/>
</dbReference>
<organism evidence="1 2">
    <name type="scientific">Luteolibacter rhizosphaerae</name>
    <dbReference type="NCBI Taxonomy" id="2989719"/>
    <lineage>
        <taxon>Bacteria</taxon>
        <taxon>Pseudomonadati</taxon>
        <taxon>Verrucomicrobiota</taxon>
        <taxon>Verrucomicrobiia</taxon>
        <taxon>Verrucomicrobiales</taxon>
        <taxon>Verrucomicrobiaceae</taxon>
        <taxon>Luteolibacter</taxon>
    </lineage>
</organism>
<dbReference type="EMBL" id="JAPDDR010000016">
    <property type="protein sequence ID" value="MCW1916593.1"/>
    <property type="molecule type" value="Genomic_DNA"/>
</dbReference>
<dbReference type="InterPro" id="IPR017504">
    <property type="entry name" value="CHP03067_Planctomycetes"/>
</dbReference>
<dbReference type="Proteomes" id="UP001165653">
    <property type="component" value="Unassembled WGS sequence"/>
</dbReference>
<evidence type="ECO:0000313" key="1">
    <source>
        <dbReference type="EMBL" id="MCW1916593.1"/>
    </source>
</evidence>
<proteinExistence type="predicted"/>
<keyword evidence="2" id="KW-1185">Reference proteome</keyword>
<gene>
    <name evidence="1" type="ORF">OJ996_23600</name>
</gene>
<comment type="caution">
    <text evidence="1">The sequence shown here is derived from an EMBL/GenBank/DDBJ whole genome shotgun (WGS) entry which is preliminary data.</text>
</comment>
<name>A0ABT3G9R2_9BACT</name>